<dbReference type="InterPro" id="IPR039261">
    <property type="entry name" value="FNR_nucleotide-bd"/>
</dbReference>
<comment type="caution">
    <text evidence="2">The sequence shown here is derived from an EMBL/GenBank/DDBJ whole genome shotgun (WGS) entry which is preliminary data.</text>
</comment>
<organism evidence="2 3">
    <name type="scientific">Microbacterium esteraromaticum</name>
    <dbReference type="NCBI Taxonomy" id="57043"/>
    <lineage>
        <taxon>Bacteria</taxon>
        <taxon>Bacillati</taxon>
        <taxon>Actinomycetota</taxon>
        <taxon>Actinomycetes</taxon>
        <taxon>Micrococcales</taxon>
        <taxon>Microbacteriaceae</taxon>
        <taxon>Microbacterium</taxon>
    </lineage>
</organism>
<accession>A0A939DXE3</accession>
<name>A0A939DXE3_9MICO</name>
<dbReference type="EMBL" id="JAEMWU010000001">
    <property type="protein sequence ID" value="MBN8205773.1"/>
    <property type="molecule type" value="Genomic_DNA"/>
</dbReference>
<gene>
    <name evidence="2" type="ORF">JF543_07335</name>
</gene>
<evidence type="ECO:0000313" key="3">
    <source>
        <dbReference type="Proteomes" id="UP000664385"/>
    </source>
</evidence>
<proteinExistence type="predicted"/>
<dbReference type="Gene3D" id="3.40.50.80">
    <property type="entry name" value="Nucleotide-binding domain of ferredoxin-NADP reductase (FNR) module"/>
    <property type="match status" value="1"/>
</dbReference>
<reference evidence="2" key="1">
    <citation type="submission" date="2020-12" db="EMBL/GenBank/DDBJ databases">
        <title>PHA producing bacteria isolated from mangrove.</title>
        <authorList>
            <person name="Zheng W."/>
            <person name="Yu S."/>
            <person name="Huang Y."/>
        </authorList>
    </citation>
    <scope>NUCLEOTIDE SEQUENCE</scope>
    <source>
        <strain evidence="2">GN8-5</strain>
    </source>
</reference>
<feature type="domain" description="SIP-like Rossmann fold" evidence="1">
    <location>
        <begin position="26"/>
        <end position="86"/>
    </location>
</feature>
<dbReference type="InterPro" id="IPR007037">
    <property type="entry name" value="SIP_rossman_dom"/>
</dbReference>
<dbReference type="Pfam" id="PF04954">
    <property type="entry name" value="SIP"/>
    <property type="match status" value="1"/>
</dbReference>
<sequence>MSTVETAAGTRAARAARRASRRPQVQHLITADENALAELEAVLATLPLCAVGRVFIEVPEAGDVSIVTAPPRMTVTWLPRARPVGAIGSARRCATGEALTRAAIAWADEMLCDAGPEALRTEVTLLGGFLSTADIIEHLTETLTVDATAITAPERYGLSVR</sequence>
<dbReference type="Proteomes" id="UP000664385">
    <property type="component" value="Unassembled WGS sequence"/>
</dbReference>
<evidence type="ECO:0000259" key="1">
    <source>
        <dbReference type="Pfam" id="PF04954"/>
    </source>
</evidence>
<dbReference type="AlphaFoldDB" id="A0A939DXE3"/>
<dbReference type="RefSeq" id="WP_179411228.1">
    <property type="nucleotide sequence ID" value="NZ_CP063379.1"/>
</dbReference>
<protein>
    <submittedName>
        <fullName evidence="2">SIP domain-containing protein</fullName>
    </submittedName>
</protein>
<evidence type="ECO:0000313" key="2">
    <source>
        <dbReference type="EMBL" id="MBN8205773.1"/>
    </source>
</evidence>